<sequence length="204" mass="22036">MLSLNGQGSRRRFLRGGVSVLGVPLLGAVGASAAEGGVVTVDTATAVDAERMRSLIAFTMLTMDTPHPIPYGAEIFDSTTGVSLMRAVNRVSEDHDPSGHGEIVTIRKACAKLQARLLKGYTLYTTCEPCPMCMSCCLWAGLDRVVYGATIEDAARFGHQIMIPSVEVARRTDLKCSVTGPVERDRALELFTNAKMRAVMKAWK</sequence>
<reference evidence="3 4" key="1">
    <citation type="submission" date="2020-08" db="EMBL/GenBank/DDBJ databases">
        <title>Genomic Encyclopedia of Type Strains, Phase IV (KMG-V): Genome sequencing to study the core and pangenomes of soil and plant-associated prokaryotes.</title>
        <authorList>
            <person name="Whitman W."/>
        </authorList>
    </citation>
    <scope>NUCLEOTIDE SEQUENCE [LARGE SCALE GENOMIC DNA]</scope>
    <source>
        <strain evidence="3 4">M8UP14</strain>
    </source>
</reference>
<organism evidence="3 4">
    <name type="scientific">Granulicella aggregans</name>
    <dbReference type="NCBI Taxonomy" id="474949"/>
    <lineage>
        <taxon>Bacteria</taxon>
        <taxon>Pseudomonadati</taxon>
        <taxon>Acidobacteriota</taxon>
        <taxon>Terriglobia</taxon>
        <taxon>Terriglobales</taxon>
        <taxon>Acidobacteriaceae</taxon>
        <taxon>Granulicella</taxon>
    </lineage>
</organism>
<proteinExistence type="predicted"/>
<protein>
    <submittedName>
        <fullName evidence="3">tRNA(Arg) A34 adenosine deaminase TadA</fullName>
    </submittedName>
</protein>
<dbReference type="Pfam" id="PF00383">
    <property type="entry name" value="dCMP_cyt_deam_1"/>
    <property type="match status" value="1"/>
</dbReference>
<dbReference type="PANTHER" id="PTHR11079">
    <property type="entry name" value="CYTOSINE DEAMINASE FAMILY MEMBER"/>
    <property type="match status" value="1"/>
</dbReference>
<dbReference type="InterPro" id="IPR002125">
    <property type="entry name" value="CMP_dCMP_dom"/>
</dbReference>
<dbReference type="Proteomes" id="UP000540989">
    <property type="component" value="Unassembled WGS sequence"/>
</dbReference>
<dbReference type="EMBL" id="JACHIP010000008">
    <property type="protein sequence ID" value="MBB5059991.1"/>
    <property type="molecule type" value="Genomic_DNA"/>
</dbReference>
<dbReference type="GO" id="GO:0003824">
    <property type="term" value="F:catalytic activity"/>
    <property type="evidence" value="ECO:0007669"/>
    <property type="project" value="InterPro"/>
</dbReference>
<evidence type="ECO:0000313" key="4">
    <source>
        <dbReference type="Proteomes" id="UP000540989"/>
    </source>
</evidence>
<dbReference type="RefSeq" id="WP_184222006.1">
    <property type="nucleotide sequence ID" value="NZ_JACHIP010000008.1"/>
</dbReference>
<gene>
    <name evidence="3" type="ORF">HDF16_004725</name>
</gene>
<comment type="caution">
    <text evidence="3">The sequence shown here is derived from an EMBL/GenBank/DDBJ whole genome shotgun (WGS) entry which is preliminary data.</text>
</comment>
<feature type="signal peptide" evidence="1">
    <location>
        <begin position="1"/>
        <end position="33"/>
    </location>
</feature>
<name>A0A7W7ZHP6_9BACT</name>
<dbReference type="Gene3D" id="3.40.140.10">
    <property type="entry name" value="Cytidine Deaminase, domain 2"/>
    <property type="match status" value="1"/>
</dbReference>
<dbReference type="PROSITE" id="PS51318">
    <property type="entry name" value="TAT"/>
    <property type="match status" value="1"/>
</dbReference>
<dbReference type="PROSITE" id="PS51747">
    <property type="entry name" value="CYT_DCMP_DEAMINASES_2"/>
    <property type="match status" value="1"/>
</dbReference>
<dbReference type="CDD" id="cd01285">
    <property type="entry name" value="nucleoside_deaminase"/>
    <property type="match status" value="1"/>
</dbReference>
<keyword evidence="4" id="KW-1185">Reference proteome</keyword>
<evidence type="ECO:0000259" key="2">
    <source>
        <dbReference type="PROSITE" id="PS51747"/>
    </source>
</evidence>
<evidence type="ECO:0000256" key="1">
    <source>
        <dbReference type="SAM" id="SignalP"/>
    </source>
</evidence>
<feature type="domain" description="CMP/dCMP-type deaminase" evidence="2">
    <location>
        <begin position="50"/>
        <end position="160"/>
    </location>
</feature>
<dbReference type="PANTHER" id="PTHR11079:SF162">
    <property type="entry name" value="RIBOFLAVIN BIOSYNTHESIS PROTEIN PYRD, CHLOROPLASTIC"/>
    <property type="match status" value="1"/>
</dbReference>
<dbReference type="InterPro" id="IPR016193">
    <property type="entry name" value="Cytidine_deaminase-like"/>
</dbReference>
<keyword evidence="1" id="KW-0732">Signal</keyword>
<dbReference type="AlphaFoldDB" id="A0A7W7ZHP6"/>
<dbReference type="InterPro" id="IPR006311">
    <property type="entry name" value="TAT_signal"/>
</dbReference>
<feature type="chain" id="PRO_5030697945" evidence="1">
    <location>
        <begin position="34"/>
        <end position="204"/>
    </location>
</feature>
<dbReference type="SUPFAM" id="SSF53927">
    <property type="entry name" value="Cytidine deaminase-like"/>
    <property type="match status" value="1"/>
</dbReference>
<accession>A0A7W7ZHP6</accession>
<evidence type="ECO:0000313" key="3">
    <source>
        <dbReference type="EMBL" id="MBB5059991.1"/>
    </source>
</evidence>